<comment type="caution">
    <text evidence="2">The sequence shown here is derived from an EMBL/GenBank/DDBJ whole genome shotgun (WGS) entry which is preliminary data.</text>
</comment>
<dbReference type="Proteomes" id="UP001295684">
    <property type="component" value="Unassembled WGS sequence"/>
</dbReference>
<gene>
    <name evidence="2" type="ORF">ECRASSUSDP1_LOCUS12687</name>
</gene>
<evidence type="ECO:0000313" key="2">
    <source>
        <dbReference type="EMBL" id="CAI2371365.1"/>
    </source>
</evidence>
<evidence type="ECO:0000313" key="3">
    <source>
        <dbReference type="Proteomes" id="UP001295684"/>
    </source>
</evidence>
<dbReference type="EMBL" id="CAMPGE010012597">
    <property type="protein sequence ID" value="CAI2371365.1"/>
    <property type="molecule type" value="Genomic_DNA"/>
</dbReference>
<dbReference type="AlphaFoldDB" id="A0AAD1XE80"/>
<feature type="compositionally biased region" description="Low complexity" evidence="1">
    <location>
        <begin position="165"/>
        <end position="182"/>
    </location>
</feature>
<evidence type="ECO:0000256" key="1">
    <source>
        <dbReference type="SAM" id="MobiDB-lite"/>
    </source>
</evidence>
<sequence length="290" mass="33723">MAQHMVKMCIENLLYWLKQRKIELERSLEEKQKQIDEYRLYVKVCDQFVKNSAKRAQARREFRDGIRKILEDQMSRGEIPLSVYLEASKKSQKEKDLEYYTSFPFQHSYPIRINERAASKDDEEEKIPHIPKSVITNPSNQPSPTSQISNPDQSTQTQLDNVIFSESKSSSQLQSTPNSQNPTNPPRTLSNPPNEQPEYDEDDLFSDGLNQSQQARNDAILEGIDEIFGEEEKDKENIPPQEVQEDVQGVEPQAETEVEEEGEEIDEEWEPRTEEERVAFKEMDNIVGKR</sequence>
<proteinExistence type="predicted"/>
<feature type="compositionally biased region" description="Acidic residues" evidence="1">
    <location>
        <begin position="254"/>
        <end position="269"/>
    </location>
</feature>
<accession>A0AAD1XE80</accession>
<organism evidence="2 3">
    <name type="scientific">Euplotes crassus</name>
    <dbReference type="NCBI Taxonomy" id="5936"/>
    <lineage>
        <taxon>Eukaryota</taxon>
        <taxon>Sar</taxon>
        <taxon>Alveolata</taxon>
        <taxon>Ciliophora</taxon>
        <taxon>Intramacronucleata</taxon>
        <taxon>Spirotrichea</taxon>
        <taxon>Hypotrichia</taxon>
        <taxon>Euplotida</taxon>
        <taxon>Euplotidae</taxon>
        <taxon>Moneuplotes</taxon>
    </lineage>
</organism>
<reference evidence="2" key="1">
    <citation type="submission" date="2023-07" db="EMBL/GenBank/DDBJ databases">
        <authorList>
            <consortium name="AG Swart"/>
            <person name="Singh M."/>
            <person name="Singh A."/>
            <person name="Seah K."/>
            <person name="Emmerich C."/>
        </authorList>
    </citation>
    <scope>NUCLEOTIDE SEQUENCE</scope>
    <source>
        <strain evidence="2">DP1</strain>
    </source>
</reference>
<keyword evidence="3" id="KW-1185">Reference proteome</keyword>
<name>A0AAD1XE80_EUPCR</name>
<protein>
    <submittedName>
        <fullName evidence="2">Uncharacterized protein</fullName>
    </submittedName>
</protein>
<feature type="compositionally biased region" description="Polar residues" evidence="1">
    <location>
        <begin position="134"/>
        <end position="160"/>
    </location>
</feature>
<feature type="compositionally biased region" description="Basic and acidic residues" evidence="1">
    <location>
        <begin position="270"/>
        <end position="284"/>
    </location>
</feature>
<feature type="region of interest" description="Disordered" evidence="1">
    <location>
        <begin position="117"/>
        <end position="290"/>
    </location>
</feature>